<dbReference type="AlphaFoldDB" id="Q2YAL8"/>
<evidence type="ECO:0000313" key="2">
    <source>
        <dbReference type="EMBL" id="ABB74203.1"/>
    </source>
</evidence>
<dbReference type="Proteomes" id="UP000236751">
    <property type="component" value="Unassembled WGS sequence"/>
</dbReference>
<dbReference type="Gene3D" id="3.40.50.2020">
    <property type="match status" value="1"/>
</dbReference>
<evidence type="ECO:0000259" key="1">
    <source>
        <dbReference type="Pfam" id="PF00156"/>
    </source>
</evidence>
<dbReference type="EMBL" id="FNVK01000002">
    <property type="protein sequence ID" value="SEF47415.1"/>
    <property type="molecule type" value="Genomic_DNA"/>
</dbReference>
<sequence length="226" mass="24666">MSGKKFTYTENKHVIGGSMYFENRAAAARKLAEALSEYRGKNPLVLAIPRGAVPMAKIIADELEGELDVVLVRKVRAPGNPEFAIGSVDETGWVYLTSHARDVGADENYIKDEVSAQLETIRQRRAQYTPVRPSIDPAGRIVIVVDDGLATGSTMIAALHALRAKKPEELICAVPVAPPDTVEKVRNNADRVVCLSSPINFYAVAQFYMDFPQITDEEVIAILAVA</sequence>
<dbReference type="Pfam" id="PF00156">
    <property type="entry name" value="Pribosyltran"/>
    <property type="match status" value="1"/>
</dbReference>
<keyword evidence="4" id="KW-1185">Reference proteome</keyword>
<dbReference type="KEGG" id="nmu:Nmul_A0900"/>
<organism evidence="2 4">
    <name type="scientific">Nitrosospira multiformis (strain ATCC 25196 / NCIMB 11849 / C 71)</name>
    <dbReference type="NCBI Taxonomy" id="323848"/>
    <lineage>
        <taxon>Bacteria</taxon>
        <taxon>Pseudomonadati</taxon>
        <taxon>Pseudomonadota</taxon>
        <taxon>Betaproteobacteria</taxon>
        <taxon>Nitrosomonadales</taxon>
        <taxon>Nitrosomonadaceae</taxon>
        <taxon>Nitrosospira</taxon>
    </lineage>
</organism>
<dbReference type="Proteomes" id="UP000002718">
    <property type="component" value="Chromosome"/>
</dbReference>
<dbReference type="GO" id="GO:0016757">
    <property type="term" value="F:glycosyltransferase activity"/>
    <property type="evidence" value="ECO:0007669"/>
    <property type="project" value="UniProtKB-KW"/>
</dbReference>
<reference evidence="3 5" key="4">
    <citation type="submission" date="2016-10" db="EMBL/GenBank/DDBJ databases">
        <authorList>
            <person name="de Groot N.N."/>
        </authorList>
    </citation>
    <scope>NUCLEOTIDE SEQUENCE [LARGE SCALE GENOMIC DNA]</scope>
    <source>
        <strain evidence="3 5">Nl13</strain>
    </source>
</reference>
<dbReference type="eggNOG" id="COG1926">
    <property type="taxonomic scope" value="Bacteria"/>
</dbReference>
<feature type="domain" description="Phosphoribosyltransferase" evidence="1">
    <location>
        <begin position="23"/>
        <end position="211"/>
    </location>
</feature>
<dbReference type="EMBL" id="CP000103">
    <property type="protein sequence ID" value="ABB74203.1"/>
    <property type="molecule type" value="Genomic_DNA"/>
</dbReference>
<reference evidence="4" key="2">
    <citation type="submission" date="2005-08" db="EMBL/GenBank/DDBJ databases">
        <title>Complete sequence of chromosome 1 of Nitrosospira multiformis ATCC 25196.</title>
        <authorList>
            <person name="Copeland A."/>
            <person name="Lucas S."/>
            <person name="Lapidus A."/>
            <person name="Barry K."/>
            <person name="Detter J.C."/>
            <person name="Glavina T."/>
            <person name="Hammon N."/>
            <person name="Israni S."/>
            <person name="Pitluck S."/>
            <person name="Chain P."/>
            <person name="Malfatti S."/>
            <person name="Shin M."/>
            <person name="Vergez L."/>
            <person name="Schmutz J."/>
            <person name="Larimer F."/>
            <person name="Land M."/>
            <person name="Hauser L."/>
            <person name="Kyrpides N."/>
            <person name="Lykidis A."/>
            <person name="Richardson P."/>
        </authorList>
    </citation>
    <scope>NUCLEOTIDE SEQUENCE [LARGE SCALE GENOMIC DNA]</scope>
    <source>
        <strain evidence="4">ATCC 25196 / NCIMB 11849 / C 71</strain>
    </source>
</reference>
<dbReference type="SUPFAM" id="SSF53271">
    <property type="entry name" value="PRTase-like"/>
    <property type="match status" value="1"/>
</dbReference>
<dbReference type="InterPro" id="IPR000836">
    <property type="entry name" value="PRTase_dom"/>
</dbReference>
<reference evidence="2 4" key="3">
    <citation type="journal article" date="2008" name="Appl. Environ. Microbiol.">
        <title>Complete genome sequence of Nitrosospira multiformis, an ammonia-oxidizing bacterium from the soil environment.</title>
        <authorList>
            <person name="Norton J.M."/>
            <person name="Klotz M.G."/>
            <person name="Stein L.Y."/>
            <person name="Arp D.J."/>
            <person name="Bottomley P.J."/>
            <person name="Chain P.S."/>
            <person name="Hauser L.J."/>
            <person name="Land M.L."/>
            <person name="Larimer F.W."/>
            <person name="Shin M.W."/>
            <person name="Starkenburg S.R."/>
        </authorList>
    </citation>
    <scope>NUCLEOTIDE SEQUENCE [LARGE SCALE GENOMIC DNA]</scope>
    <source>
        <strain evidence="2">ATCC 25196</strain>
        <strain evidence="4">ATCC 25196 / NCIMB 11849 / C 71</strain>
    </source>
</reference>
<proteinExistence type="predicted"/>
<gene>
    <name evidence="2" type="ordered locus">Nmul_A0900</name>
    <name evidence="3" type="ORF">SAMN05216403_10271</name>
</gene>
<evidence type="ECO:0000313" key="3">
    <source>
        <dbReference type="EMBL" id="SEF47415.1"/>
    </source>
</evidence>
<dbReference type="STRING" id="323848.Nmul_A0900"/>
<keyword evidence="2" id="KW-0328">Glycosyltransferase</keyword>
<dbReference type="InterPro" id="IPR029057">
    <property type="entry name" value="PRTase-like"/>
</dbReference>
<dbReference type="CDD" id="cd06223">
    <property type="entry name" value="PRTases_typeI"/>
    <property type="match status" value="1"/>
</dbReference>
<dbReference type="HOGENOM" id="CLU_083583_0_0_4"/>
<accession>Q2YAL8</accession>
<evidence type="ECO:0000313" key="4">
    <source>
        <dbReference type="Proteomes" id="UP000002718"/>
    </source>
</evidence>
<protein>
    <submittedName>
        <fullName evidence="2 3">Phosphoribosyltransferase</fullName>
    </submittedName>
</protein>
<name>Q2YAL8_NITMU</name>
<dbReference type="Gene3D" id="3.30.1310.20">
    <property type="entry name" value="PRTase-like"/>
    <property type="match status" value="1"/>
</dbReference>
<reference evidence="2" key="1">
    <citation type="submission" date="2005-08" db="EMBL/GenBank/DDBJ databases">
        <title>Complete sequence of Chromosome 1 of Nitrosospira multiformis ATCC 25196.</title>
        <authorList>
            <consortium name="US DOE Joint Genome Institute"/>
            <person name="Copeland A."/>
            <person name="Lucas S."/>
            <person name="Lapidus A."/>
            <person name="Barry K."/>
            <person name="Detter J.C."/>
            <person name="Glavina T."/>
            <person name="Hammon N."/>
            <person name="Israni S."/>
            <person name="Pitluck S."/>
            <person name="Chain P."/>
            <person name="Malfatti S."/>
            <person name="Shin M."/>
            <person name="Vergez L."/>
            <person name="Schmutz J."/>
            <person name="Larimer F."/>
            <person name="Land M."/>
            <person name="Hauser L."/>
            <person name="Kyrpides N."/>
            <person name="Lykidis A."/>
            <person name="Richardson P."/>
        </authorList>
    </citation>
    <scope>NUCLEOTIDE SEQUENCE</scope>
    <source>
        <strain evidence="2">ATCC 25196</strain>
    </source>
</reference>
<keyword evidence="3" id="KW-0808">Transferase</keyword>
<evidence type="ECO:0000313" key="5">
    <source>
        <dbReference type="Proteomes" id="UP000236751"/>
    </source>
</evidence>